<protein>
    <submittedName>
        <fullName evidence="2">DUF2235 domain-containing protein</fullName>
    </submittedName>
</protein>
<dbReference type="Pfam" id="PF09994">
    <property type="entry name" value="T6SS_Tle1-like_cat"/>
    <property type="match status" value="1"/>
</dbReference>
<organism evidence="2 3">
    <name type="scientific">Tropicimonas aquimaris</name>
    <dbReference type="NCBI Taxonomy" id="914152"/>
    <lineage>
        <taxon>Bacteria</taxon>
        <taxon>Pseudomonadati</taxon>
        <taxon>Pseudomonadota</taxon>
        <taxon>Alphaproteobacteria</taxon>
        <taxon>Rhodobacterales</taxon>
        <taxon>Roseobacteraceae</taxon>
        <taxon>Tropicimonas</taxon>
    </lineage>
</organism>
<keyword evidence="3" id="KW-1185">Reference proteome</keyword>
<dbReference type="PANTHER" id="PTHR33840:SF1">
    <property type="entry name" value="TLE1 PHOSPHOLIPASE DOMAIN-CONTAINING PROTEIN"/>
    <property type="match status" value="1"/>
</dbReference>
<dbReference type="Proteomes" id="UP001597108">
    <property type="component" value="Unassembled WGS sequence"/>
</dbReference>
<proteinExistence type="predicted"/>
<comment type="caution">
    <text evidence="2">The sequence shown here is derived from an EMBL/GenBank/DDBJ whole genome shotgun (WGS) entry which is preliminary data.</text>
</comment>
<evidence type="ECO:0000259" key="1">
    <source>
        <dbReference type="Pfam" id="PF09994"/>
    </source>
</evidence>
<dbReference type="InterPro" id="IPR018712">
    <property type="entry name" value="Tle1-like_cat"/>
</dbReference>
<dbReference type="RefSeq" id="WP_386079271.1">
    <property type="nucleotide sequence ID" value="NZ_JBHTJT010000060.1"/>
</dbReference>
<sequence length="353" mass="39604">MKRLNRQFAAWVRLRRANRHRQSRPALRERGPVTHVIVLDGTMSSLSPGDETNAGLTYKLLASEGPRASLSLYYDAGIQWQDWVSTHHVVLGYGLDRKIRHAYGFLASRYRPGDRIFLFGYSRGAFAARSLAGAIDRLGLLEARHATVRNVRQLWRHYECAPESVAAADFSRLHCYCDVPIEMIGVWDTVKALGVRLPLVWRLNEPTHAFHNHALGRHVKRGCHALAHDENRLAFAPELWETHGGNGAIVEQRWFPGSHGDVGGQLGGFSEARPRSNVPLVWMLEHAEAAGLTLPDGWRELFPQNIAAPSVGTWRGWAKLFLMRGRRRIGMDPSETFHPAIDRQADLAALATG</sequence>
<evidence type="ECO:0000313" key="3">
    <source>
        <dbReference type="Proteomes" id="UP001597108"/>
    </source>
</evidence>
<reference evidence="3" key="1">
    <citation type="journal article" date="2019" name="Int. J. Syst. Evol. Microbiol.">
        <title>The Global Catalogue of Microorganisms (GCM) 10K type strain sequencing project: providing services to taxonomists for standard genome sequencing and annotation.</title>
        <authorList>
            <consortium name="The Broad Institute Genomics Platform"/>
            <consortium name="The Broad Institute Genome Sequencing Center for Infectious Disease"/>
            <person name="Wu L."/>
            <person name="Ma J."/>
        </authorList>
    </citation>
    <scope>NUCLEOTIDE SEQUENCE [LARGE SCALE GENOMIC DNA]</scope>
    <source>
        <strain evidence="3">CCUG 60524</strain>
    </source>
</reference>
<feature type="domain" description="T6SS Phospholipase effector Tle1-like catalytic" evidence="1">
    <location>
        <begin position="36"/>
        <end position="285"/>
    </location>
</feature>
<gene>
    <name evidence="2" type="ORF">ACFQ2S_24460</name>
</gene>
<name>A0ABW3IX71_9RHOB</name>
<accession>A0ABW3IX71</accession>
<dbReference type="PANTHER" id="PTHR33840">
    <property type="match status" value="1"/>
</dbReference>
<evidence type="ECO:0000313" key="2">
    <source>
        <dbReference type="EMBL" id="MFD0982792.1"/>
    </source>
</evidence>
<dbReference type="EMBL" id="JBHTJT010000060">
    <property type="protein sequence ID" value="MFD0982792.1"/>
    <property type="molecule type" value="Genomic_DNA"/>
</dbReference>